<proteinExistence type="predicted"/>
<dbReference type="Gene3D" id="3.10.20.310">
    <property type="entry name" value="membrane protein fhac"/>
    <property type="match status" value="1"/>
</dbReference>
<dbReference type="InterPro" id="IPR051544">
    <property type="entry name" value="TPS_OM_transporter"/>
</dbReference>
<evidence type="ECO:0000259" key="5">
    <source>
        <dbReference type="Pfam" id="PF03865"/>
    </source>
</evidence>
<keyword evidence="1" id="KW-0472">Membrane</keyword>
<dbReference type="Pfam" id="PF08479">
    <property type="entry name" value="POTRA_2"/>
    <property type="match status" value="1"/>
</dbReference>
<keyword evidence="1" id="KW-1134">Transmembrane beta strand</keyword>
<dbReference type="RefSeq" id="WP_190478468.1">
    <property type="nucleotide sequence ID" value="NZ_JACJSG010000054.1"/>
</dbReference>
<feature type="compositionally biased region" description="Polar residues" evidence="4">
    <location>
        <begin position="1"/>
        <end position="13"/>
    </location>
</feature>
<keyword evidence="8" id="KW-1185">Reference proteome</keyword>
<dbReference type="EMBL" id="JACJSG010000054">
    <property type="protein sequence ID" value="MBD2504553.1"/>
    <property type="molecule type" value="Genomic_DNA"/>
</dbReference>
<dbReference type="InterPro" id="IPR013686">
    <property type="entry name" value="Polypept-transport_assoc_ShlB"/>
</dbReference>
<evidence type="ECO:0000313" key="8">
    <source>
        <dbReference type="Proteomes" id="UP000661112"/>
    </source>
</evidence>
<feature type="domain" description="Polypeptide-transport-associated ShlB-type" evidence="6">
    <location>
        <begin position="115"/>
        <end position="190"/>
    </location>
</feature>
<evidence type="ECO:0000256" key="3">
    <source>
        <dbReference type="ARBA" id="ARBA00023237"/>
    </source>
</evidence>
<dbReference type="Gene3D" id="2.40.160.50">
    <property type="entry name" value="membrane protein fhac: a member of the omp85/tpsb transporter family"/>
    <property type="match status" value="1"/>
</dbReference>
<feature type="domain" description="Haemolysin activator HlyB C-terminal" evidence="5">
    <location>
        <begin position="252"/>
        <end position="569"/>
    </location>
</feature>
<evidence type="ECO:0000259" key="6">
    <source>
        <dbReference type="Pfam" id="PF08479"/>
    </source>
</evidence>
<dbReference type="PANTHER" id="PTHR34597:SF3">
    <property type="entry name" value="OUTER MEMBRANE TRANSPORTER CDIB"/>
    <property type="match status" value="1"/>
</dbReference>
<evidence type="ECO:0000256" key="1">
    <source>
        <dbReference type="ARBA" id="ARBA00022452"/>
    </source>
</evidence>
<dbReference type="PANTHER" id="PTHR34597">
    <property type="entry name" value="SLR1661 PROTEIN"/>
    <property type="match status" value="1"/>
</dbReference>
<comment type="caution">
    <text evidence="7">The sequence shown here is derived from an EMBL/GenBank/DDBJ whole genome shotgun (WGS) entry which is preliminary data.</text>
</comment>
<accession>A0ABR8DDH8</accession>
<organism evidence="7 8">
    <name type="scientific">Anabaena azotica FACHB-119</name>
    <dbReference type="NCBI Taxonomy" id="947527"/>
    <lineage>
        <taxon>Bacteria</taxon>
        <taxon>Bacillati</taxon>
        <taxon>Cyanobacteriota</taxon>
        <taxon>Cyanophyceae</taxon>
        <taxon>Nostocales</taxon>
        <taxon>Nostocaceae</taxon>
        <taxon>Anabaena</taxon>
        <taxon>Anabaena azotica</taxon>
    </lineage>
</organism>
<dbReference type="InterPro" id="IPR005565">
    <property type="entry name" value="Hemolysn_activator_HlyB_C"/>
</dbReference>
<feature type="region of interest" description="Disordered" evidence="4">
    <location>
        <begin position="89"/>
        <end position="108"/>
    </location>
</feature>
<dbReference type="Proteomes" id="UP000661112">
    <property type="component" value="Unassembled WGS sequence"/>
</dbReference>
<evidence type="ECO:0000313" key="7">
    <source>
        <dbReference type="EMBL" id="MBD2504553.1"/>
    </source>
</evidence>
<protein>
    <submittedName>
        <fullName evidence="7">ShlB/FhaC/HecB family hemolysin secretion/activation protein</fullName>
    </submittedName>
</protein>
<evidence type="ECO:0000256" key="4">
    <source>
        <dbReference type="SAM" id="MobiDB-lite"/>
    </source>
</evidence>
<dbReference type="Pfam" id="PF03865">
    <property type="entry name" value="ShlB"/>
    <property type="match status" value="1"/>
</dbReference>
<keyword evidence="2" id="KW-0812">Transmembrane</keyword>
<sequence length="613" mass="68115">MGQNQHQSISPINPSCGGDRKPASATQQKSGSFAANCLITGKMEKFYTYKLILLILSTASLLVANGQRSLAGDIISQPEQTSIIVQAPETNPSQPESNQPAPATDTSTFPDKLYVREIRVIDSTVFPASDFAPVVKPFEGRELTAEEARKAADAVTQLYLNQNYLNSRAVPVTPQPGSTDGVLEIRVIEGRLADIDIEGTQRVNPEYIKSRIRLGAGVPLNAVKLEEQLRLLRLDPLFTNVEASLRPTGQVGQSLLIVRVQEAKAFTSNFLIDNYSPPSIGGERFGVELGYRNLTGFGDLLTGAYYRTFTGGFEAFDFRYQIPVNAMNGTVQFRVSPSSSKVTESPFKEFGIEGEQDVYEINYRQPLWRSPREEFALSLGFTYQDGQTFLFNQLPTPFGIGPDENGVSRTSVIKFAQDYVRRSPQGVWFLRSQFNFGVGLFNATTNPDPIPDSRFFSWLGQIQRSQQLNNDNLLIIQADVQLTPNSLLPSQQFVIGGGQSVRGYRQNIRFGDNGVRLAIEDRIVIQRDVAGIPTIQLAPFFDMGVVWNQGDNPNRLPQQTFIAGAGLGMLWNNALGIDRLSMRLDYAVPFVDLRDRGNNIQDEGFYFSLRYQP</sequence>
<evidence type="ECO:0000256" key="2">
    <source>
        <dbReference type="ARBA" id="ARBA00022692"/>
    </source>
</evidence>
<feature type="region of interest" description="Disordered" evidence="4">
    <location>
        <begin position="1"/>
        <end position="27"/>
    </location>
</feature>
<name>A0ABR8DDH8_9NOST</name>
<keyword evidence="3" id="KW-0998">Cell outer membrane</keyword>
<reference evidence="7 8" key="1">
    <citation type="journal article" date="2020" name="ISME J.">
        <title>Comparative genomics reveals insights into cyanobacterial evolution and habitat adaptation.</title>
        <authorList>
            <person name="Chen M.Y."/>
            <person name="Teng W.K."/>
            <person name="Zhao L."/>
            <person name="Hu C.X."/>
            <person name="Zhou Y.K."/>
            <person name="Han B.P."/>
            <person name="Song L.R."/>
            <person name="Shu W.S."/>
        </authorList>
    </citation>
    <scope>NUCLEOTIDE SEQUENCE [LARGE SCALE GENOMIC DNA]</scope>
    <source>
        <strain evidence="7 8">FACHB-119</strain>
    </source>
</reference>
<gene>
    <name evidence="7" type="ORF">H6G83_28745</name>
</gene>